<sequence>MAVDGIGGSSSTSGTTAVEVVDPDKVGFNGLTAESFMKLLITELQNQDPTEPLGNEQLLAQISSMRELQSNIELSDTLKEITTGQSLTQAAALIGKEVEGQEGQQNPVAGVVERAFVRDGKSYVGIGAFELPVSAITSVQEPASV</sequence>
<organism evidence="5 7">
    <name type="scientific">Gimesia maris</name>
    <dbReference type="NCBI Taxonomy" id="122"/>
    <lineage>
        <taxon>Bacteria</taxon>
        <taxon>Pseudomonadati</taxon>
        <taxon>Planctomycetota</taxon>
        <taxon>Planctomycetia</taxon>
        <taxon>Planctomycetales</taxon>
        <taxon>Planctomycetaceae</taxon>
        <taxon>Gimesia</taxon>
    </lineage>
</organism>
<evidence type="ECO:0000256" key="2">
    <source>
        <dbReference type="ARBA" id="ARBA00016013"/>
    </source>
</evidence>
<evidence type="ECO:0000256" key="3">
    <source>
        <dbReference type="ARBA" id="ARBA00022795"/>
    </source>
</evidence>
<accession>A0A3D3RA93</accession>
<evidence type="ECO:0000313" key="7">
    <source>
        <dbReference type="Proteomes" id="UP000263642"/>
    </source>
</evidence>
<evidence type="ECO:0000256" key="1">
    <source>
        <dbReference type="ARBA" id="ARBA00010577"/>
    </source>
</evidence>
<proteinExistence type="inferred from homology"/>
<keyword evidence="5" id="KW-0966">Cell projection</keyword>
<dbReference type="Pfam" id="PF03963">
    <property type="entry name" value="FlgD"/>
    <property type="match status" value="1"/>
</dbReference>
<name>A0A3D3RA93_9PLAN</name>
<reference evidence="5 7" key="1">
    <citation type="journal article" date="2018" name="Nat. Biotechnol.">
        <title>A standardized bacterial taxonomy based on genome phylogeny substantially revises the tree of life.</title>
        <authorList>
            <person name="Parks D.H."/>
            <person name="Chuvochina M."/>
            <person name="Waite D.W."/>
            <person name="Rinke C."/>
            <person name="Skarshewski A."/>
            <person name="Chaumeil P.A."/>
            <person name="Hugenholtz P."/>
        </authorList>
    </citation>
    <scope>NUCLEOTIDE SEQUENCE [LARGE SCALE GENOMIC DNA]</scope>
    <source>
        <strain evidence="5">UBA9375</strain>
    </source>
</reference>
<accession>A0A517X9V1</accession>
<evidence type="ECO:0000313" key="6">
    <source>
        <dbReference type="EMBL" id="QEG16269.1"/>
    </source>
</evidence>
<evidence type="ECO:0000313" key="5">
    <source>
        <dbReference type="EMBL" id="HCO25516.1"/>
    </source>
</evidence>
<keyword evidence="5" id="KW-0282">Flagellum</keyword>
<comment type="similarity">
    <text evidence="1">Belongs to the FlgD family.</text>
</comment>
<dbReference type="Proteomes" id="UP000322887">
    <property type="component" value="Chromosome"/>
</dbReference>
<dbReference type="EMBL" id="DQAY01000132">
    <property type="protein sequence ID" value="HCO25516.1"/>
    <property type="molecule type" value="Genomic_DNA"/>
</dbReference>
<comment type="function">
    <text evidence="4">Required for flagellar hook formation. May act as a scaffolding protein.</text>
</comment>
<keyword evidence="3" id="KW-1005">Bacterial flagellum biogenesis</keyword>
<evidence type="ECO:0000313" key="8">
    <source>
        <dbReference type="Proteomes" id="UP000322887"/>
    </source>
</evidence>
<dbReference type="InterPro" id="IPR005648">
    <property type="entry name" value="FlgD"/>
</dbReference>
<evidence type="ECO:0000256" key="4">
    <source>
        <dbReference type="ARBA" id="ARBA00024746"/>
    </source>
</evidence>
<dbReference type="GeneID" id="98646721"/>
<keyword evidence="8" id="KW-1185">Reference proteome</keyword>
<dbReference type="RefSeq" id="WP_002649049.1">
    <property type="nucleotide sequence ID" value="NZ_CAXAST010000007.1"/>
</dbReference>
<dbReference type="GO" id="GO:0044781">
    <property type="term" value="P:bacterial-type flagellum organization"/>
    <property type="evidence" value="ECO:0007669"/>
    <property type="project" value="UniProtKB-KW"/>
</dbReference>
<protein>
    <recommendedName>
        <fullName evidence="2">Basal-body rod modification protein FlgD</fullName>
    </recommendedName>
</protein>
<dbReference type="Proteomes" id="UP000263642">
    <property type="component" value="Unassembled WGS sequence"/>
</dbReference>
<keyword evidence="5" id="KW-0969">Cilium</keyword>
<gene>
    <name evidence="6" type="primary">flgD</name>
    <name evidence="5" type="ORF">DIT97_21755</name>
    <name evidence="6" type="ORF">GmarT_21310</name>
</gene>
<dbReference type="AlphaFoldDB" id="A0A3D3RA93"/>
<reference evidence="6 8" key="2">
    <citation type="submission" date="2019-08" db="EMBL/GenBank/DDBJ databases">
        <title>Deep-cultivation of Planctomycetes and their phenomic and genomic characterization uncovers novel biology.</title>
        <authorList>
            <person name="Wiegand S."/>
            <person name="Jogler M."/>
            <person name="Boedeker C."/>
            <person name="Pinto D."/>
            <person name="Vollmers J."/>
            <person name="Rivas-Marin E."/>
            <person name="Kohn T."/>
            <person name="Peeters S.H."/>
            <person name="Heuer A."/>
            <person name="Rast P."/>
            <person name="Oberbeckmann S."/>
            <person name="Bunk B."/>
            <person name="Jeske O."/>
            <person name="Meyerdierks A."/>
            <person name="Storesund J.E."/>
            <person name="Kallscheuer N."/>
            <person name="Luecker S."/>
            <person name="Lage O.M."/>
            <person name="Pohl T."/>
            <person name="Merkel B.J."/>
            <person name="Hornburger P."/>
            <person name="Mueller R.-W."/>
            <person name="Bruemmer F."/>
            <person name="Labrenz M."/>
            <person name="Spormann A.M."/>
            <person name="Op den Camp H."/>
            <person name="Overmann J."/>
            <person name="Amann R."/>
            <person name="Jetten M.S.M."/>
            <person name="Mascher T."/>
            <person name="Medema M.H."/>
            <person name="Devos D.P."/>
            <person name="Kaster A.-K."/>
            <person name="Ovreas L."/>
            <person name="Rohde M."/>
            <person name="Galperin M.Y."/>
            <person name="Jogler C."/>
        </authorList>
    </citation>
    <scope>NUCLEOTIDE SEQUENCE [LARGE SCALE GENOMIC DNA]</scope>
    <source>
        <strain evidence="6 8">DSM 8797</strain>
    </source>
</reference>
<dbReference type="EMBL" id="CP042910">
    <property type="protein sequence ID" value="QEG16269.1"/>
    <property type="molecule type" value="Genomic_DNA"/>
</dbReference>